<proteinExistence type="predicted"/>
<reference evidence="1 2" key="1">
    <citation type="submission" date="2005-07" db="EMBL/GenBank/DDBJ databases">
        <authorList>
            <person name="Mural R.J."/>
            <person name="Li P.W."/>
            <person name="Adams M.D."/>
            <person name="Amanatides P.G."/>
            <person name="Baden-Tillson H."/>
            <person name="Barnstead M."/>
            <person name="Chin S.H."/>
            <person name="Dew I."/>
            <person name="Evans C.A."/>
            <person name="Ferriera S."/>
            <person name="Flanigan M."/>
            <person name="Fosler C."/>
            <person name="Glodek A."/>
            <person name="Gu Z."/>
            <person name="Holt R.A."/>
            <person name="Jennings D."/>
            <person name="Kraft C.L."/>
            <person name="Lu F."/>
            <person name="Nguyen T."/>
            <person name="Nusskern D.R."/>
            <person name="Pfannkoch C.M."/>
            <person name="Sitter C."/>
            <person name="Sutton G.G."/>
            <person name="Venter J.C."/>
            <person name="Wang Z."/>
            <person name="Woodage T."/>
            <person name="Zheng X.H."/>
            <person name="Zhong F."/>
        </authorList>
    </citation>
    <scope>NUCLEOTIDE SEQUENCE [LARGE SCALE GENOMIC DNA]</scope>
    <source>
        <strain>BN</strain>
        <strain evidence="2">Sprague-Dawley</strain>
    </source>
</reference>
<gene>
    <name evidence="1" type="ORF">rCG_21860</name>
</gene>
<evidence type="ECO:0000313" key="1">
    <source>
        <dbReference type="EMBL" id="EDM13648.1"/>
    </source>
</evidence>
<name>A6J159_RAT</name>
<dbReference type="Proteomes" id="UP000234681">
    <property type="component" value="Chromosome 12"/>
</dbReference>
<accession>A6J159</accession>
<dbReference type="EMBL" id="CH473973">
    <property type="protein sequence ID" value="EDM13648.1"/>
    <property type="molecule type" value="Genomic_DNA"/>
</dbReference>
<protein>
    <submittedName>
        <fullName evidence="1">RCG21860</fullName>
    </submittedName>
</protein>
<organism evidence="1 2">
    <name type="scientific">Rattus norvegicus</name>
    <name type="common">Rat</name>
    <dbReference type="NCBI Taxonomy" id="10116"/>
    <lineage>
        <taxon>Eukaryota</taxon>
        <taxon>Metazoa</taxon>
        <taxon>Chordata</taxon>
        <taxon>Craniata</taxon>
        <taxon>Vertebrata</taxon>
        <taxon>Euteleostomi</taxon>
        <taxon>Mammalia</taxon>
        <taxon>Eutheria</taxon>
        <taxon>Euarchontoglires</taxon>
        <taxon>Glires</taxon>
        <taxon>Rodentia</taxon>
        <taxon>Myomorpha</taxon>
        <taxon>Muroidea</taxon>
        <taxon>Muridae</taxon>
        <taxon>Murinae</taxon>
        <taxon>Rattus</taxon>
    </lineage>
</organism>
<evidence type="ECO:0000313" key="2">
    <source>
        <dbReference type="Proteomes" id="UP000234681"/>
    </source>
</evidence>
<sequence length="32" mass="3594">MCETPRWPATMAATRRAKDWLDVVADISDLSS</sequence>
<dbReference type="AlphaFoldDB" id="A6J159"/>